<reference evidence="2 3" key="1">
    <citation type="journal article" date="2012" name="Nat. Genet.">
        <title>Plasmodium cynomolgi genome sequences provide insight into Plasmodium vivax and the monkey malaria clade.</title>
        <authorList>
            <person name="Tachibana S."/>
            <person name="Sullivan S.A."/>
            <person name="Kawai S."/>
            <person name="Nakamura S."/>
            <person name="Kim H.R."/>
            <person name="Goto N."/>
            <person name="Arisue N."/>
            <person name="Palacpac N.M.Q."/>
            <person name="Honma H."/>
            <person name="Yagi M."/>
            <person name="Tougan T."/>
            <person name="Katakai Y."/>
            <person name="Kaneko O."/>
            <person name="Mita T."/>
            <person name="Kita K."/>
            <person name="Yasutomi Y."/>
            <person name="Sutton P.L."/>
            <person name="Shakhbatyan R."/>
            <person name="Horii T."/>
            <person name="Yasunaga T."/>
            <person name="Barnwell J.W."/>
            <person name="Escalante A.A."/>
            <person name="Carlton J.M."/>
            <person name="Tanabe K."/>
        </authorList>
    </citation>
    <scope>NUCLEOTIDE SEQUENCE [LARGE SCALE GENOMIC DNA]</scope>
    <source>
        <strain evidence="2 3">B</strain>
    </source>
</reference>
<dbReference type="OMA" id="KAWDRRI"/>
<feature type="non-terminal residue" evidence="2">
    <location>
        <position position="254"/>
    </location>
</feature>
<dbReference type="Proteomes" id="UP000006319">
    <property type="component" value="Unassembled WGS sequence"/>
</dbReference>
<organism evidence="2 3">
    <name type="scientific">Plasmodium cynomolgi (strain B)</name>
    <dbReference type="NCBI Taxonomy" id="1120755"/>
    <lineage>
        <taxon>Eukaryota</taxon>
        <taxon>Sar</taxon>
        <taxon>Alveolata</taxon>
        <taxon>Apicomplexa</taxon>
        <taxon>Aconoidasida</taxon>
        <taxon>Haemosporida</taxon>
        <taxon>Plasmodiidae</taxon>
        <taxon>Plasmodium</taxon>
        <taxon>Plasmodium (Plasmodium)</taxon>
    </lineage>
</organism>
<dbReference type="RefSeq" id="XP_004227924.1">
    <property type="nucleotide sequence ID" value="XM_004227876.1"/>
</dbReference>
<dbReference type="AlphaFoldDB" id="K6UF94"/>
<feature type="transmembrane region" description="Helical" evidence="1">
    <location>
        <begin position="229"/>
        <end position="249"/>
    </location>
</feature>
<dbReference type="GeneID" id="14696248"/>
<dbReference type="EMBL" id="DF157633">
    <property type="protein sequence ID" value="GAB69706.1"/>
    <property type="molecule type" value="Genomic_DNA"/>
</dbReference>
<protein>
    <submittedName>
        <fullName evidence="2">Pv-fam-d protein</fullName>
    </submittedName>
</protein>
<sequence length="254" mass="30371">SNVHSKAWDRRIIKNRILDIRTSRLFKQKIDTQFSQSYSDVKERISETFEENDYRFAQGLNELEPEQNFGKNCDTLMREGSFEKSCDEFNYDDNLKKTTSHFKFSEITYGDDFCDQLGPLNNDDYFNISTRLLKFNGSYEELFDVEEYATVCKIENKRKKRRHPKRIKYKCKVREQEDFWIFQFLKEVDLNFELDMLRFLKGNSSVNYYAVKHKSKFRKLLYFINRYKVFVPLLINFVIAVMLIVASAGTPGVR</sequence>
<dbReference type="VEuPathDB" id="PlasmoDB:PCYB_004550"/>
<evidence type="ECO:0000313" key="2">
    <source>
        <dbReference type="EMBL" id="GAB69706.1"/>
    </source>
</evidence>
<proteinExistence type="predicted"/>
<evidence type="ECO:0000313" key="3">
    <source>
        <dbReference type="Proteomes" id="UP000006319"/>
    </source>
</evidence>
<evidence type="ECO:0000256" key="1">
    <source>
        <dbReference type="SAM" id="Phobius"/>
    </source>
</evidence>
<feature type="non-terminal residue" evidence="2">
    <location>
        <position position="1"/>
    </location>
</feature>
<keyword evidence="3" id="KW-1185">Reference proteome</keyword>
<name>K6UF94_PLACD</name>
<keyword evidence="1" id="KW-0812">Transmembrane</keyword>
<keyword evidence="1" id="KW-0472">Membrane</keyword>
<dbReference type="OrthoDB" id="385826at2759"/>
<accession>K6UF94</accession>
<dbReference type="KEGG" id="pcy:PCYB_004550"/>
<gene>
    <name evidence="2" type="ORF">PCYB_004550</name>
</gene>
<keyword evidence="1" id="KW-1133">Transmembrane helix</keyword>